<name>A0A6J7DTW9_9ZZZZ</name>
<gene>
    <name evidence="1" type="ORF">UFOPK3425_00802</name>
    <name evidence="2" type="ORF">UFOPK4043_01145</name>
</gene>
<organism evidence="1">
    <name type="scientific">freshwater metagenome</name>
    <dbReference type="NCBI Taxonomy" id="449393"/>
    <lineage>
        <taxon>unclassified sequences</taxon>
        <taxon>metagenomes</taxon>
        <taxon>ecological metagenomes</taxon>
    </lineage>
</organism>
<reference evidence="1" key="1">
    <citation type="submission" date="2020-05" db="EMBL/GenBank/DDBJ databases">
        <authorList>
            <person name="Chiriac C."/>
            <person name="Salcher M."/>
            <person name="Ghai R."/>
            <person name="Kavagutti S V."/>
        </authorList>
    </citation>
    <scope>NUCLEOTIDE SEQUENCE</scope>
</reference>
<evidence type="ECO:0000313" key="1">
    <source>
        <dbReference type="EMBL" id="CAB4874077.1"/>
    </source>
</evidence>
<accession>A0A6J7DTW9</accession>
<dbReference type="EMBL" id="CAFBPA010000181">
    <property type="protein sequence ID" value="CAB5012840.1"/>
    <property type="molecule type" value="Genomic_DNA"/>
</dbReference>
<proteinExistence type="predicted"/>
<protein>
    <submittedName>
        <fullName evidence="1">Unannotated protein</fullName>
    </submittedName>
</protein>
<sequence>MAIDRELRHIGLAHQRLEIWPNRICALGKCIIALINYFVQNLHALIRCTDLVGIRVHKHPAHLNGVPIFQGGIKFTTDVLDRLVDQG</sequence>
<evidence type="ECO:0000313" key="2">
    <source>
        <dbReference type="EMBL" id="CAB5012840.1"/>
    </source>
</evidence>
<dbReference type="EMBL" id="CAFBLV010000149">
    <property type="protein sequence ID" value="CAB4874077.1"/>
    <property type="molecule type" value="Genomic_DNA"/>
</dbReference>
<dbReference type="AlphaFoldDB" id="A0A6J7DTW9"/>